<dbReference type="Proteomes" id="UP001642484">
    <property type="component" value="Unassembled WGS sequence"/>
</dbReference>
<reference evidence="1 2" key="1">
    <citation type="submission" date="2024-02" db="EMBL/GenBank/DDBJ databases">
        <authorList>
            <person name="Chen Y."/>
            <person name="Shah S."/>
            <person name="Dougan E. K."/>
            <person name="Thang M."/>
            <person name="Chan C."/>
        </authorList>
    </citation>
    <scope>NUCLEOTIDE SEQUENCE [LARGE SCALE GENOMIC DNA]</scope>
</reference>
<organism evidence="1 2">
    <name type="scientific">Durusdinium trenchii</name>
    <dbReference type="NCBI Taxonomy" id="1381693"/>
    <lineage>
        <taxon>Eukaryota</taxon>
        <taxon>Sar</taxon>
        <taxon>Alveolata</taxon>
        <taxon>Dinophyceae</taxon>
        <taxon>Suessiales</taxon>
        <taxon>Symbiodiniaceae</taxon>
        <taxon>Durusdinium</taxon>
    </lineage>
</organism>
<accession>A0ABP0KZJ1</accession>
<keyword evidence="2" id="KW-1185">Reference proteome</keyword>
<evidence type="ECO:0000313" key="2">
    <source>
        <dbReference type="Proteomes" id="UP001642484"/>
    </source>
</evidence>
<name>A0ABP0KZJ1_9DINO</name>
<proteinExistence type="predicted"/>
<protein>
    <submittedName>
        <fullName evidence="1">Uncharacterized protein</fullName>
    </submittedName>
</protein>
<evidence type="ECO:0000313" key="1">
    <source>
        <dbReference type="EMBL" id="CAK9031986.1"/>
    </source>
</evidence>
<gene>
    <name evidence="1" type="ORF">CCMP2556_LOCUS18500</name>
</gene>
<dbReference type="EMBL" id="CAXAMN010010535">
    <property type="protein sequence ID" value="CAK9031986.1"/>
    <property type="molecule type" value="Genomic_DNA"/>
</dbReference>
<comment type="caution">
    <text evidence="1">The sequence shown here is derived from an EMBL/GenBank/DDBJ whole genome shotgun (WGS) entry which is preliminary data.</text>
</comment>
<sequence length="334" mass="37855">MEDMEERTDFAQLMKSHLEMYMLVLAQMHRITSSSAQAKHFQATLTSKAKRMAKLIVPDLLLLARTSPEYAPMETLIEVFDSPLLSEVSCVEADPGNNSHIRDLNFKLSFAERCCLLKRTPEFQFEYLVTCVWMPLLAENNTYAKPLRATASSTTDSCFFRPDVRVTQFPATQHMEPERRRVSCPEGQVLEGISQKWEAQYFNMVEDVTYLCRDPPASIMFPLSFTSDGLCLDAVRLFQDNVVASLTMVEFDTSGSAGQFSWIKRSTCRLAVAKAPELYSIDWWTISRLLGDDHNSFLFRTRASSRRPTGNLCDHCFWANPSLCVNPGSFTGSA</sequence>